<accession>A0A9X1PNS1</accession>
<gene>
    <name evidence="2" type="ORF">LXM26_24665</name>
</gene>
<reference evidence="2" key="1">
    <citation type="submission" date="2021-12" db="EMBL/GenBank/DDBJ databases">
        <title>Novel species in genus Dyadobacter.</title>
        <authorList>
            <person name="Ma C."/>
        </authorList>
    </citation>
    <scope>NUCLEOTIDE SEQUENCE</scope>
    <source>
        <strain evidence="2">LJ419</strain>
    </source>
</reference>
<dbReference type="InterPro" id="IPR000073">
    <property type="entry name" value="AB_hydrolase_1"/>
</dbReference>
<evidence type="ECO:0000313" key="2">
    <source>
        <dbReference type="EMBL" id="MCF0064727.1"/>
    </source>
</evidence>
<dbReference type="GO" id="GO:0016787">
    <property type="term" value="F:hydrolase activity"/>
    <property type="evidence" value="ECO:0007669"/>
    <property type="project" value="UniProtKB-KW"/>
</dbReference>
<dbReference type="AlphaFoldDB" id="A0A9X1PNS1"/>
<dbReference type="Pfam" id="PF00561">
    <property type="entry name" value="Abhydrolase_1"/>
    <property type="match status" value="1"/>
</dbReference>
<dbReference type="EMBL" id="JAJTTC010000008">
    <property type="protein sequence ID" value="MCF0064727.1"/>
    <property type="molecule type" value="Genomic_DNA"/>
</dbReference>
<dbReference type="Proteomes" id="UP001139000">
    <property type="component" value="Unassembled WGS sequence"/>
</dbReference>
<evidence type="ECO:0000313" key="3">
    <source>
        <dbReference type="Proteomes" id="UP001139000"/>
    </source>
</evidence>
<feature type="domain" description="AB hydrolase-1" evidence="1">
    <location>
        <begin position="53"/>
        <end position="176"/>
    </location>
</feature>
<evidence type="ECO:0000259" key="1">
    <source>
        <dbReference type="Pfam" id="PF00561"/>
    </source>
</evidence>
<proteinExistence type="predicted"/>
<dbReference type="GO" id="GO:0016020">
    <property type="term" value="C:membrane"/>
    <property type="evidence" value="ECO:0007669"/>
    <property type="project" value="TreeGrafter"/>
</dbReference>
<keyword evidence="2" id="KW-0378">Hydrolase</keyword>
<dbReference type="InterPro" id="IPR029058">
    <property type="entry name" value="AB_hydrolase_fold"/>
</dbReference>
<sequence>MKTIYALLLLLCLTCSLTIGKPIIPVSANNVIDTLIDVGGHRLHFNVRAGTYPAIVFENGGGDNLTVWDGILDSLYKSTGATLITYDRAGFGTSELDSNQISLTQQVISLENGLRALNIEKSYFLVAHSLGGYFSTIFAKRNYKAVKGAVLIDANHVEFWTDKQTKQYWAQYEPLKQKFKTEMVGVYWLMKNAQQNAIEMRKISFPSSVPVIDMLAETPPWQSEDELTRWRLAHKRFVAQAPNRKLIHIKGSGHYIMKDKPNQVIQIISKMYKED</sequence>
<keyword evidence="3" id="KW-1185">Reference proteome</keyword>
<organism evidence="2 3">
    <name type="scientific">Dyadobacter chenwenxiniae</name>
    <dbReference type="NCBI Taxonomy" id="2906456"/>
    <lineage>
        <taxon>Bacteria</taxon>
        <taxon>Pseudomonadati</taxon>
        <taxon>Bacteroidota</taxon>
        <taxon>Cytophagia</taxon>
        <taxon>Cytophagales</taxon>
        <taxon>Spirosomataceae</taxon>
        <taxon>Dyadobacter</taxon>
    </lineage>
</organism>
<dbReference type="InterPro" id="IPR050266">
    <property type="entry name" value="AB_hydrolase_sf"/>
</dbReference>
<dbReference type="PANTHER" id="PTHR43798">
    <property type="entry name" value="MONOACYLGLYCEROL LIPASE"/>
    <property type="match status" value="1"/>
</dbReference>
<dbReference type="Gene3D" id="3.40.50.1820">
    <property type="entry name" value="alpha/beta hydrolase"/>
    <property type="match status" value="1"/>
</dbReference>
<protein>
    <submittedName>
        <fullName evidence="2">Alpha/beta hydrolase</fullName>
    </submittedName>
</protein>
<dbReference type="RefSeq" id="WP_234657680.1">
    <property type="nucleotide sequence ID" value="NZ_CP094997.1"/>
</dbReference>
<comment type="caution">
    <text evidence="2">The sequence shown here is derived from an EMBL/GenBank/DDBJ whole genome shotgun (WGS) entry which is preliminary data.</text>
</comment>
<name>A0A9X1PNS1_9BACT</name>
<dbReference type="PANTHER" id="PTHR43798:SF33">
    <property type="entry name" value="HYDROLASE, PUTATIVE (AFU_ORTHOLOGUE AFUA_2G14860)-RELATED"/>
    <property type="match status" value="1"/>
</dbReference>
<dbReference type="SUPFAM" id="SSF53474">
    <property type="entry name" value="alpha/beta-Hydrolases"/>
    <property type="match status" value="1"/>
</dbReference>